<evidence type="ECO:0000313" key="1">
    <source>
        <dbReference type="EMBL" id="MDT0602678.1"/>
    </source>
</evidence>
<dbReference type="SUPFAM" id="SSF101898">
    <property type="entry name" value="NHL repeat"/>
    <property type="match status" value="1"/>
</dbReference>
<sequence length="417" mass="47000">MRIRILLKSFLSGIAYLIGVASVNQALGLELIEDNEQLKGKALVEQYCTSCHRINMITRSSGYSVKDWKLLTRTMIDLSNQPKIEQKIFNYLATHYSPNTLRTPTLLGGDTKISFTQWQTPTLGQRSRDPIEADDGTIWWAGQRANLIGQINPKTGEMNEYFLPDNAMPHSVTTDQAGNIWYTGNKNGSVGKLDINSKKITEYKMPDENAKDPHTAIFDDKGILWFTLQHSNMIGRLNPESGDIKLVTMNAPRSKPYGIKIDRNGTPWVACNGRNCLVKVNPNTMKLTDVMLPNEATRVRRLDIASDGMIWYVNSSQGKLGRYNPYTDEIKEWPSPSGSKSHPYAIAVIDNMVWYNESGMRPDALVKFDPTTETFQSWAIPSGKVYAGIIRHMRATRDGDLLIHQSSTNKIIRVNIE</sequence>
<dbReference type="Proteomes" id="UP001266357">
    <property type="component" value="Unassembled WGS sequence"/>
</dbReference>
<dbReference type="InterPro" id="IPR015943">
    <property type="entry name" value="WD40/YVTN_repeat-like_dom_sf"/>
</dbReference>
<dbReference type="EMBL" id="JAVRIF010000001">
    <property type="protein sequence ID" value="MDT0602678.1"/>
    <property type="molecule type" value="Genomic_DNA"/>
</dbReference>
<dbReference type="PANTHER" id="PTHR40274">
    <property type="entry name" value="VIRGINIAMYCIN B LYASE"/>
    <property type="match status" value="1"/>
</dbReference>
<comment type="caution">
    <text evidence="1">The sequence shown here is derived from an EMBL/GenBank/DDBJ whole genome shotgun (WGS) entry which is preliminary data.</text>
</comment>
<reference evidence="1 2" key="1">
    <citation type="submission" date="2023-09" db="EMBL/GenBank/DDBJ databases">
        <authorList>
            <person name="Rey-Velasco X."/>
        </authorList>
    </citation>
    <scope>NUCLEOTIDE SEQUENCE [LARGE SCALE GENOMIC DNA]</scope>
    <source>
        <strain evidence="1 2">W431</strain>
    </source>
</reference>
<protein>
    <submittedName>
        <fullName evidence="1">Cytochrome C</fullName>
    </submittedName>
</protein>
<dbReference type="Pfam" id="PF24684">
    <property type="entry name" value="Vgb_lyase"/>
    <property type="match status" value="1"/>
</dbReference>
<dbReference type="InterPro" id="IPR051344">
    <property type="entry name" value="Vgb"/>
</dbReference>
<name>A0ABU2ZXL7_9GAMM</name>
<evidence type="ECO:0000313" key="2">
    <source>
        <dbReference type="Proteomes" id="UP001266357"/>
    </source>
</evidence>
<dbReference type="Gene3D" id="1.10.760.10">
    <property type="entry name" value="Cytochrome c-like domain"/>
    <property type="match status" value="1"/>
</dbReference>
<keyword evidence="2" id="KW-1185">Reference proteome</keyword>
<accession>A0ABU2ZXL7</accession>
<organism evidence="1 2">
    <name type="scientific">Thalassotalea castellviae</name>
    <dbReference type="NCBI Taxonomy" id="3075612"/>
    <lineage>
        <taxon>Bacteria</taxon>
        <taxon>Pseudomonadati</taxon>
        <taxon>Pseudomonadota</taxon>
        <taxon>Gammaproteobacteria</taxon>
        <taxon>Alteromonadales</taxon>
        <taxon>Colwelliaceae</taxon>
        <taxon>Thalassotalea</taxon>
    </lineage>
</organism>
<proteinExistence type="predicted"/>
<dbReference type="RefSeq" id="WP_311577341.1">
    <property type="nucleotide sequence ID" value="NZ_JAVRIF010000001.1"/>
</dbReference>
<dbReference type="InterPro" id="IPR036909">
    <property type="entry name" value="Cyt_c-like_dom_sf"/>
</dbReference>
<gene>
    <name evidence="1" type="ORF">RM573_03665</name>
</gene>
<dbReference type="Gene3D" id="2.130.10.10">
    <property type="entry name" value="YVTN repeat-like/Quinoprotein amine dehydrogenase"/>
    <property type="match status" value="2"/>
</dbReference>
<dbReference type="PANTHER" id="PTHR40274:SF3">
    <property type="entry name" value="VIRGINIAMYCIN B LYASE"/>
    <property type="match status" value="1"/>
</dbReference>